<keyword evidence="2 6" id="KW-0812">Transmembrane</keyword>
<name>A0A0N7LS89_9RHOB</name>
<feature type="coiled-coil region" evidence="5">
    <location>
        <begin position="73"/>
        <end position="107"/>
    </location>
</feature>
<evidence type="ECO:0000313" key="9">
    <source>
        <dbReference type="Proteomes" id="UP000054823"/>
    </source>
</evidence>
<evidence type="ECO:0000256" key="1">
    <source>
        <dbReference type="ARBA" id="ARBA00022475"/>
    </source>
</evidence>
<keyword evidence="1" id="KW-1003">Cell membrane</keyword>
<accession>A0A0N7LS89</accession>
<feature type="transmembrane region" description="Helical" evidence="6">
    <location>
        <begin position="46"/>
        <end position="71"/>
    </location>
</feature>
<feature type="domain" description="Lipopolysaccharide assembly protein A" evidence="7">
    <location>
        <begin position="43"/>
        <end position="94"/>
    </location>
</feature>
<dbReference type="STRING" id="321267.SHM7688_02395"/>
<evidence type="ECO:0000256" key="3">
    <source>
        <dbReference type="ARBA" id="ARBA00022989"/>
    </source>
</evidence>
<evidence type="ECO:0000256" key="5">
    <source>
        <dbReference type="SAM" id="Coils"/>
    </source>
</evidence>
<dbReference type="GO" id="GO:0005886">
    <property type="term" value="C:plasma membrane"/>
    <property type="evidence" value="ECO:0007669"/>
    <property type="project" value="InterPro"/>
</dbReference>
<dbReference type="OrthoDB" id="7689797at2"/>
<protein>
    <submittedName>
        <fullName evidence="8">Putative integral membrane protein</fullName>
    </submittedName>
</protein>
<dbReference type="Proteomes" id="UP000054823">
    <property type="component" value="Unassembled WGS sequence"/>
</dbReference>
<dbReference type="EMBL" id="CYPW01000024">
    <property type="protein sequence ID" value="CUH52948.1"/>
    <property type="molecule type" value="Genomic_DNA"/>
</dbReference>
<organism evidence="8 9">
    <name type="scientific">Shimia marina</name>
    <dbReference type="NCBI Taxonomy" id="321267"/>
    <lineage>
        <taxon>Bacteria</taxon>
        <taxon>Pseudomonadati</taxon>
        <taxon>Pseudomonadota</taxon>
        <taxon>Alphaproteobacteria</taxon>
        <taxon>Rhodobacterales</taxon>
        <taxon>Roseobacteraceae</taxon>
    </lineage>
</organism>
<evidence type="ECO:0000256" key="6">
    <source>
        <dbReference type="SAM" id="Phobius"/>
    </source>
</evidence>
<dbReference type="AlphaFoldDB" id="A0A0N7LS89"/>
<dbReference type="InterPro" id="IPR010445">
    <property type="entry name" value="LapA_dom"/>
</dbReference>
<proteinExistence type="predicted"/>
<sequence length="116" mass="13320">MRYIRYAFLGTLGVVLISIALANRDFVTLTLLPAVAEDWFGVNYVIELPLFLVILGAIVAGILIGFCWEYLREHRMRSDKSKAEKELHKTKREVRRLKGREAEKKDEVLVLLDEAS</sequence>
<evidence type="ECO:0000259" key="7">
    <source>
        <dbReference type="Pfam" id="PF06305"/>
    </source>
</evidence>
<evidence type="ECO:0000256" key="2">
    <source>
        <dbReference type="ARBA" id="ARBA00022692"/>
    </source>
</evidence>
<reference evidence="8 9" key="1">
    <citation type="submission" date="2015-09" db="EMBL/GenBank/DDBJ databases">
        <authorList>
            <consortium name="Swine Surveillance"/>
        </authorList>
    </citation>
    <scope>NUCLEOTIDE SEQUENCE [LARGE SCALE GENOMIC DNA]</scope>
    <source>
        <strain evidence="8 9">CECT 7688</strain>
    </source>
</reference>
<dbReference type="Pfam" id="PF06305">
    <property type="entry name" value="LapA_dom"/>
    <property type="match status" value="1"/>
</dbReference>
<keyword evidence="3 6" id="KW-1133">Transmembrane helix</keyword>
<keyword evidence="9" id="KW-1185">Reference proteome</keyword>
<keyword evidence="4 6" id="KW-0472">Membrane</keyword>
<keyword evidence="5" id="KW-0175">Coiled coil</keyword>
<dbReference type="RefSeq" id="WP_058240126.1">
    <property type="nucleotide sequence ID" value="NZ_CYPW01000024.1"/>
</dbReference>
<gene>
    <name evidence="8" type="ORF">SHM7688_02395</name>
</gene>
<evidence type="ECO:0000313" key="8">
    <source>
        <dbReference type="EMBL" id="CUH52948.1"/>
    </source>
</evidence>
<evidence type="ECO:0000256" key="4">
    <source>
        <dbReference type="ARBA" id="ARBA00023136"/>
    </source>
</evidence>